<evidence type="ECO:0000256" key="4">
    <source>
        <dbReference type="RuleBase" id="RU003719"/>
    </source>
</evidence>
<comment type="similarity">
    <text evidence="1 4">Belongs to the D-isomer specific 2-hydroxyacid dehydrogenase family.</text>
</comment>
<dbReference type="EMBL" id="VRMG01000009">
    <property type="protein sequence ID" value="TXN29484.1"/>
    <property type="molecule type" value="Genomic_DNA"/>
</dbReference>
<keyword evidence="8" id="KW-1185">Reference proteome</keyword>
<organism evidence="7 8">
    <name type="scientific">Lacisediminihabitans profunda</name>
    <dbReference type="NCBI Taxonomy" id="2594790"/>
    <lineage>
        <taxon>Bacteria</taxon>
        <taxon>Bacillati</taxon>
        <taxon>Actinomycetota</taxon>
        <taxon>Actinomycetes</taxon>
        <taxon>Micrococcales</taxon>
        <taxon>Microbacteriaceae</taxon>
        <taxon>Lacisediminihabitans</taxon>
    </lineage>
</organism>
<accession>A0A5C8UQ31</accession>
<dbReference type="InterPro" id="IPR029753">
    <property type="entry name" value="D-isomer_DH_CS"/>
</dbReference>
<dbReference type="Pfam" id="PF02826">
    <property type="entry name" value="2-Hacid_dh_C"/>
    <property type="match status" value="1"/>
</dbReference>
<dbReference type="InterPro" id="IPR050857">
    <property type="entry name" value="D-2-hydroxyacid_DH"/>
</dbReference>
<sequence>MTAELKVGIACHPGLRDHYISQGDLTRLGTIAEISFADFEAPGDPWGQIPVVPELDDRLAEFASDKDVLLVFHGAPRVTSRVFAAAPNLRLVGDIEGDRFAGRIDVAAARAAGVLVVDTTHASSWPVAEWALALMLIGLRQNARFREIIAGHDMSQSEYRTRPPGRELTGKTVGLIGFGHIGWRLREFLAPFECPIIAYDPYAPRELADAQRVDFASLATVMGRDVVVCLAPATPHTTGMIGEAELALLREGAVFVNVSRGSVVDVRALIARAQQGDTWFGLDAHDPEPLAVDSPLRGMSNVFLSAHIAGVTVEAQPRFFALMVDELERLSAGIEPRAQITDRVVAGRGN</sequence>
<dbReference type="SUPFAM" id="SSF51735">
    <property type="entry name" value="NAD(P)-binding Rossmann-fold domains"/>
    <property type="match status" value="1"/>
</dbReference>
<dbReference type="InterPro" id="IPR036291">
    <property type="entry name" value="NAD(P)-bd_dom_sf"/>
</dbReference>
<dbReference type="Gene3D" id="3.40.50.720">
    <property type="entry name" value="NAD(P)-binding Rossmann-like Domain"/>
    <property type="match status" value="2"/>
</dbReference>
<evidence type="ECO:0000313" key="8">
    <source>
        <dbReference type="Proteomes" id="UP000321379"/>
    </source>
</evidence>
<dbReference type="AlphaFoldDB" id="A0A5C8UQ31"/>
<feature type="domain" description="D-isomer specific 2-hydroxyacid dehydrogenase NAD-binding" evidence="6">
    <location>
        <begin position="133"/>
        <end position="309"/>
    </location>
</feature>
<keyword evidence="2 4" id="KW-0560">Oxidoreductase</keyword>
<evidence type="ECO:0000256" key="2">
    <source>
        <dbReference type="ARBA" id="ARBA00023002"/>
    </source>
</evidence>
<evidence type="ECO:0000256" key="1">
    <source>
        <dbReference type="ARBA" id="ARBA00005854"/>
    </source>
</evidence>
<evidence type="ECO:0000259" key="6">
    <source>
        <dbReference type="Pfam" id="PF02826"/>
    </source>
</evidence>
<dbReference type="GO" id="GO:0016616">
    <property type="term" value="F:oxidoreductase activity, acting on the CH-OH group of donors, NAD or NADP as acceptor"/>
    <property type="evidence" value="ECO:0007669"/>
    <property type="project" value="InterPro"/>
</dbReference>
<dbReference type="PROSITE" id="PS00671">
    <property type="entry name" value="D_2_HYDROXYACID_DH_3"/>
    <property type="match status" value="1"/>
</dbReference>
<gene>
    <name evidence="7" type="ORF">FVP33_15095</name>
</gene>
<reference evidence="7 8" key="1">
    <citation type="submission" date="2019-08" db="EMBL/GenBank/DDBJ databases">
        <title>Bacterial whole genome sequence for Glaciihabitans sp. CHu50b-6-2.</title>
        <authorList>
            <person name="Jin L."/>
        </authorList>
    </citation>
    <scope>NUCLEOTIDE SEQUENCE [LARGE SCALE GENOMIC DNA]</scope>
    <source>
        <strain evidence="7 8">CHu50b-6-2</strain>
    </source>
</reference>
<evidence type="ECO:0000313" key="7">
    <source>
        <dbReference type="EMBL" id="TXN29484.1"/>
    </source>
</evidence>
<dbReference type="Proteomes" id="UP000321379">
    <property type="component" value="Unassembled WGS sequence"/>
</dbReference>
<comment type="caution">
    <text evidence="7">The sequence shown here is derived from an EMBL/GenBank/DDBJ whole genome shotgun (WGS) entry which is preliminary data.</text>
</comment>
<feature type="domain" description="D-isomer specific 2-hydroxyacid dehydrogenase catalytic" evidence="5">
    <location>
        <begin position="55"/>
        <end position="337"/>
    </location>
</feature>
<evidence type="ECO:0008006" key="9">
    <source>
        <dbReference type="Google" id="ProtNLM"/>
    </source>
</evidence>
<dbReference type="InterPro" id="IPR006139">
    <property type="entry name" value="D-isomer_2_OHA_DH_cat_dom"/>
</dbReference>
<dbReference type="Pfam" id="PF00389">
    <property type="entry name" value="2-Hacid_dh"/>
    <property type="match status" value="1"/>
</dbReference>
<dbReference type="GO" id="GO:0051287">
    <property type="term" value="F:NAD binding"/>
    <property type="evidence" value="ECO:0007669"/>
    <property type="project" value="InterPro"/>
</dbReference>
<proteinExistence type="inferred from homology"/>
<keyword evidence="3" id="KW-0520">NAD</keyword>
<dbReference type="PANTHER" id="PTHR42789">
    <property type="entry name" value="D-ISOMER SPECIFIC 2-HYDROXYACID DEHYDROGENASE FAMILY PROTEIN (AFU_ORTHOLOGUE AFUA_6G10090)"/>
    <property type="match status" value="1"/>
</dbReference>
<dbReference type="PANTHER" id="PTHR42789:SF1">
    <property type="entry name" value="D-ISOMER SPECIFIC 2-HYDROXYACID DEHYDROGENASE FAMILY PROTEIN (AFU_ORTHOLOGUE AFUA_6G10090)"/>
    <property type="match status" value="1"/>
</dbReference>
<name>A0A5C8UQ31_9MICO</name>
<dbReference type="InterPro" id="IPR006140">
    <property type="entry name" value="D-isomer_DH_NAD-bd"/>
</dbReference>
<dbReference type="RefSeq" id="WP_147784500.1">
    <property type="nucleotide sequence ID" value="NZ_VRMG01000009.1"/>
</dbReference>
<evidence type="ECO:0000256" key="3">
    <source>
        <dbReference type="ARBA" id="ARBA00023027"/>
    </source>
</evidence>
<dbReference type="SUPFAM" id="SSF52283">
    <property type="entry name" value="Formate/glycerate dehydrogenase catalytic domain-like"/>
    <property type="match status" value="1"/>
</dbReference>
<protein>
    <recommendedName>
        <fullName evidence="9">Hydroxyacid dehydrogenase</fullName>
    </recommendedName>
</protein>
<evidence type="ECO:0000259" key="5">
    <source>
        <dbReference type="Pfam" id="PF00389"/>
    </source>
</evidence>